<accession>A0A4Y7T774</accession>
<dbReference type="OrthoDB" id="734129at2759"/>
<dbReference type="InterPro" id="IPR039507">
    <property type="entry name" value="PIG-A/GPI3"/>
</dbReference>
<comment type="caution">
    <text evidence="4">The sequence shown here is derived from an EMBL/GenBank/DDBJ whole genome shotgun (WGS) entry which is preliminary data.</text>
</comment>
<dbReference type="GO" id="GO:0006506">
    <property type="term" value="P:GPI anchor biosynthetic process"/>
    <property type="evidence" value="ECO:0007669"/>
    <property type="project" value="UniProtKB-UniPathway"/>
</dbReference>
<dbReference type="PANTHER" id="PTHR45871">
    <property type="entry name" value="N-ACETYLGLUCOSAMINYL-PHOSPHATIDYLINOSITOL BIOSYNTHETIC PROTEIN"/>
    <property type="match status" value="1"/>
</dbReference>
<dbReference type="AlphaFoldDB" id="A0A4Y7T774"/>
<gene>
    <name evidence="4" type="ORF">FA13DRAFT_1734298</name>
</gene>
<feature type="transmembrane region" description="Helical" evidence="2">
    <location>
        <begin position="405"/>
        <end position="428"/>
    </location>
</feature>
<dbReference type="Proteomes" id="UP000298030">
    <property type="component" value="Unassembled WGS sequence"/>
</dbReference>
<name>A0A4Y7T774_COPMI</name>
<dbReference type="SUPFAM" id="SSF53756">
    <property type="entry name" value="UDP-Glycosyltransferase/glycogen phosphorylase"/>
    <property type="match status" value="1"/>
</dbReference>
<evidence type="ECO:0000256" key="2">
    <source>
        <dbReference type="SAM" id="Phobius"/>
    </source>
</evidence>
<dbReference type="GO" id="GO:0000506">
    <property type="term" value="C:glycosylphosphatidylinositol-N-acetylglucosaminyltransferase (GPI-GnT) complex"/>
    <property type="evidence" value="ECO:0007669"/>
    <property type="project" value="InterPro"/>
</dbReference>
<keyword evidence="1 4" id="KW-0808">Transferase</keyword>
<sequence length="505" mass="55784">MEKLSIAMISDFFHPAVGGVENHIYSLSANLMKRGHKVIVITHGHPKGRVGIRWLLPSLKVYYIPFIPIASSATLPNFFTSLPYLRTILLREHIHLIHAHASLSSIGHEGILHSHLMGIRTVFTDHSLFGFDDAASILTNKLLVGNLRNVDAVICVSHTGRENTVLRAQLFDQDEKDPTKLTMRNNVYVIPNALIAERFQPCPPPPSDILTIVVISRLAYRKGIDLLVATAPRICARFPHVNFVVGGDGPKLIDLLQMREKHRLQDRIELLGAVKSNDVRSVLARGSIFMNTSLTESFGIAALEAACAGLYVVSTRVGGVPEILPEDMISFAEPDEDDVVRAVSEAVEFVSAGNHDPFVGHGRIKNFYHWDHVTTRTEKVYEAVMKSPQMDLMERITRTMGLGQFAGPIWTIILIVDCIFFMFLEWWIPRDELDYVQSSWDDTRFRNVVIGQTLGDGPVSPPTALTTIPPAARPLSLAPTAGLHGKPGAQSVHCLAMGARLGAAQ</sequence>
<evidence type="ECO:0000256" key="1">
    <source>
        <dbReference type="ARBA" id="ARBA00022679"/>
    </source>
</evidence>
<proteinExistence type="predicted"/>
<dbReference type="Pfam" id="PF08288">
    <property type="entry name" value="PIGA"/>
    <property type="match status" value="1"/>
</dbReference>
<organism evidence="4 5">
    <name type="scientific">Coprinellus micaceus</name>
    <name type="common">Glistening ink-cap mushroom</name>
    <name type="synonym">Coprinus micaceus</name>
    <dbReference type="NCBI Taxonomy" id="71717"/>
    <lineage>
        <taxon>Eukaryota</taxon>
        <taxon>Fungi</taxon>
        <taxon>Dikarya</taxon>
        <taxon>Basidiomycota</taxon>
        <taxon>Agaricomycotina</taxon>
        <taxon>Agaricomycetes</taxon>
        <taxon>Agaricomycetidae</taxon>
        <taxon>Agaricales</taxon>
        <taxon>Agaricineae</taxon>
        <taxon>Psathyrellaceae</taxon>
        <taxon>Coprinellus</taxon>
    </lineage>
</organism>
<evidence type="ECO:0000313" key="4">
    <source>
        <dbReference type="EMBL" id="TEB29960.1"/>
    </source>
</evidence>
<feature type="domain" description="PIGA GPI anchor biosynthesis" evidence="3">
    <location>
        <begin position="47"/>
        <end position="133"/>
    </location>
</feature>
<reference evidence="4 5" key="1">
    <citation type="journal article" date="2019" name="Nat. Ecol. Evol.">
        <title>Megaphylogeny resolves global patterns of mushroom evolution.</title>
        <authorList>
            <person name="Varga T."/>
            <person name="Krizsan K."/>
            <person name="Foldi C."/>
            <person name="Dima B."/>
            <person name="Sanchez-Garcia M."/>
            <person name="Sanchez-Ramirez S."/>
            <person name="Szollosi G.J."/>
            <person name="Szarkandi J.G."/>
            <person name="Papp V."/>
            <person name="Albert L."/>
            <person name="Andreopoulos W."/>
            <person name="Angelini C."/>
            <person name="Antonin V."/>
            <person name="Barry K.W."/>
            <person name="Bougher N.L."/>
            <person name="Buchanan P."/>
            <person name="Buyck B."/>
            <person name="Bense V."/>
            <person name="Catcheside P."/>
            <person name="Chovatia M."/>
            <person name="Cooper J."/>
            <person name="Damon W."/>
            <person name="Desjardin D."/>
            <person name="Finy P."/>
            <person name="Geml J."/>
            <person name="Haridas S."/>
            <person name="Hughes K."/>
            <person name="Justo A."/>
            <person name="Karasinski D."/>
            <person name="Kautmanova I."/>
            <person name="Kiss B."/>
            <person name="Kocsube S."/>
            <person name="Kotiranta H."/>
            <person name="LaButti K.M."/>
            <person name="Lechner B.E."/>
            <person name="Liimatainen K."/>
            <person name="Lipzen A."/>
            <person name="Lukacs Z."/>
            <person name="Mihaltcheva S."/>
            <person name="Morgado L.N."/>
            <person name="Niskanen T."/>
            <person name="Noordeloos M.E."/>
            <person name="Ohm R.A."/>
            <person name="Ortiz-Santana B."/>
            <person name="Ovrebo C."/>
            <person name="Racz N."/>
            <person name="Riley R."/>
            <person name="Savchenko A."/>
            <person name="Shiryaev A."/>
            <person name="Soop K."/>
            <person name="Spirin V."/>
            <person name="Szebenyi C."/>
            <person name="Tomsovsky M."/>
            <person name="Tulloss R.E."/>
            <person name="Uehling J."/>
            <person name="Grigoriev I.V."/>
            <person name="Vagvolgyi C."/>
            <person name="Papp T."/>
            <person name="Martin F.M."/>
            <person name="Miettinen O."/>
            <person name="Hibbett D.S."/>
            <person name="Nagy L.G."/>
        </authorList>
    </citation>
    <scope>NUCLEOTIDE SEQUENCE [LARGE SCALE GENOMIC DNA]</scope>
    <source>
        <strain evidence="4 5">FP101781</strain>
    </source>
</reference>
<dbReference type="PANTHER" id="PTHR45871:SF1">
    <property type="entry name" value="PHOSPHATIDYLINOSITOL N-ACETYLGLUCOSAMINYLTRANSFERASE SUBUNIT A"/>
    <property type="match status" value="1"/>
</dbReference>
<dbReference type="EMBL" id="QPFP01000025">
    <property type="protein sequence ID" value="TEB29960.1"/>
    <property type="molecule type" value="Genomic_DNA"/>
</dbReference>
<dbReference type="InterPro" id="IPR013234">
    <property type="entry name" value="PIGA_GPI_anchor_biosynthesis"/>
</dbReference>
<protein>
    <submittedName>
        <fullName evidence="4">Transferase</fullName>
    </submittedName>
</protein>
<keyword evidence="2" id="KW-1133">Transmembrane helix</keyword>
<dbReference type="STRING" id="71717.A0A4Y7T774"/>
<dbReference type="GO" id="GO:0017176">
    <property type="term" value="F:phosphatidylinositol N-acetylglucosaminyltransferase activity"/>
    <property type="evidence" value="ECO:0007669"/>
    <property type="project" value="InterPro"/>
</dbReference>
<dbReference type="Pfam" id="PF13692">
    <property type="entry name" value="Glyco_trans_1_4"/>
    <property type="match status" value="1"/>
</dbReference>
<keyword evidence="5" id="KW-1185">Reference proteome</keyword>
<dbReference type="UniPathway" id="UPA00196"/>
<dbReference type="CDD" id="cd03796">
    <property type="entry name" value="GT4_PIG-A-like"/>
    <property type="match status" value="1"/>
</dbReference>
<keyword evidence="2" id="KW-0812">Transmembrane</keyword>
<evidence type="ECO:0000313" key="5">
    <source>
        <dbReference type="Proteomes" id="UP000298030"/>
    </source>
</evidence>
<evidence type="ECO:0000259" key="3">
    <source>
        <dbReference type="Pfam" id="PF08288"/>
    </source>
</evidence>
<dbReference type="Gene3D" id="3.40.50.2000">
    <property type="entry name" value="Glycogen Phosphorylase B"/>
    <property type="match status" value="2"/>
</dbReference>
<keyword evidence="2" id="KW-0472">Membrane</keyword>